<gene>
    <name evidence="2" type="ORF">KQX54_021539</name>
</gene>
<accession>A0AAV7J9Q8</accession>
<reference evidence="2 3" key="1">
    <citation type="journal article" date="2021" name="J. Hered.">
        <title>A chromosome-level genome assembly of the parasitoid wasp, Cotesia glomerata (Hymenoptera: Braconidae).</title>
        <authorList>
            <person name="Pinto B.J."/>
            <person name="Weis J.J."/>
            <person name="Gamble T."/>
            <person name="Ode P.J."/>
            <person name="Paul R."/>
            <person name="Zaspel J.M."/>
        </authorList>
    </citation>
    <scope>NUCLEOTIDE SEQUENCE [LARGE SCALE GENOMIC DNA]</scope>
    <source>
        <strain evidence="2">CgM1</strain>
    </source>
</reference>
<dbReference type="SUPFAM" id="SSF81296">
    <property type="entry name" value="E set domains"/>
    <property type="match status" value="1"/>
</dbReference>
<comment type="caution">
    <text evidence="2">The sequence shown here is derived from an EMBL/GenBank/DDBJ whole genome shotgun (WGS) entry which is preliminary data.</text>
</comment>
<dbReference type="AlphaFoldDB" id="A0AAV7J9Q8"/>
<sequence length="96" mass="10870">MFAKANEITTLTPVARYHLMSFLFKYLGLNINGCDNLVKKPQCPLKPNDVGTFKLSFPVPNVHINSISIWIEFSLIGQNEKVHSCFQVNFLVKKGD</sequence>
<dbReference type="EMBL" id="JAHXZJ010000001">
    <property type="protein sequence ID" value="KAH0568843.1"/>
    <property type="molecule type" value="Genomic_DNA"/>
</dbReference>
<dbReference type="Pfam" id="PF02221">
    <property type="entry name" value="E1_DerP2_DerF2"/>
    <property type="match status" value="1"/>
</dbReference>
<protein>
    <recommendedName>
        <fullName evidence="1">MD-2-related lipid-recognition domain-containing protein</fullName>
    </recommendedName>
</protein>
<evidence type="ECO:0000313" key="2">
    <source>
        <dbReference type="EMBL" id="KAH0568843.1"/>
    </source>
</evidence>
<dbReference type="InterPro" id="IPR014756">
    <property type="entry name" value="Ig_E-set"/>
</dbReference>
<dbReference type="Proteomes" id="UP000826195">
    <property type="component" value="Unassembled WGS sequence"/>
</dbReference>
<dbReference type="InterPro" id="IPR003172">
    <property type="entry name" value="ML_dom"/>
</dbReference>
<organism evidence="2 3">
    <name type="scientific">Cotesia glomerata</name>
    <name type="common">Lepidopteran parasitic wasp</name>
    <name type="synonym">Apanteles glomeratus</name>
    <dbReference type="NCBI Taxonomy" id="32391"/>
    <lineage>
        <taxon>Eukaryota</taxon>
        <taxon>Metazoa</taxon>
        <taxon>Ecdysozoa</taxon>
        <taxon>Arthropoda</taxon>
        <taxon>Hexapoda</taxon>
        <taxon>Insecta</taxon>
        <taxon>Pterygota</taxon>
        <taxon>Neoptera</taxon>
        <taxon>Endopterygota</taxon>
        <taxon>Hymenoptera</taxon>
        <taxon>Apocrita</taxon>
        <taxon>Ichneumonoidea</taxon>
        <taxon>Braconidae</taxon>
        <taxon>Microgastrinae</taxon>
        <taxon>Cotesia</taxon>
    </lineage>
</organism>
<dbReference type="Gene3D" id="2.60.40.770">
    <property type="match status" value="1"/>
</dbReference>
<evidence type="ECO:0000313" key="3">
    <source>
        <dbReference type="Proteomes" id="UP000826195"/>
    </source>
</evidence>
<name>A0AAV7J9Q8_COTGL</name>
<feature type="domain" description="MD-2-related lipid-recognition" evidence="1">
    <location>
        <begin position="10"/>
        <end position="90"/>
    </location>
</feature>
<evidence type="ECO:0000259" key="1">
    <source>
        <dbReference type="Pfam" id="PF02221"/>
    </source>
</evidence>
<keyword evidence="3" id="KW-1185">Reference proteome</keyword>
<proteinExistence type="predicted"/>